<sequence length="75" mass="8374">MGDESDEEFTDRVIAAARARHGTAGDGGPYEGGIGEWVRRRLQDPAVWAAMTPAETEQIRVILQGAYERRMRRGE</sequence>
<evidence type="ECO:0000313" key="2">
    <source>
        <dbReference type="Proteomes" id="UP001651690"/>
    </source>
</evidence>
<dbReference type="EMBL" id="JANDBD010000023">
    <property type="protein sequence ID" value="MCP9276945.1"/>
    <property type="molecule type" value="Genomic_DNA"/>
</dbReference>
<evidence type="ECO:0000313" key="1">
    <source>
        <dbReference type="EMBL" id="MCP9276945.1"/>
    </source>
</evidence>
<comment type="caution">
    <text evidence="1">The sequence shown here is derived from an EMBL/GenBank/DDBJ whole genome shotgun (WGS) entry which is preliminary data.</text>
</comment>
<reference evidence="1 2" key="1">
    <citation type="submission" date="2022-06" db="EMBL/GenBank/DDBJ databases">
        <title>Mycolicibacterium sp. CAU 1645 isolated from seawater.</title>
        <authorList>
            <person name="Kim W."/>
        </authorList>
    </citation>
    <scope>NUCLEOTIDE SEQUENCE [LARGE SCALE GENOMIC DNA]</scope>
    <source>
        <strain evidence="1 2">CAU 1645</strain>
    </source>
</reference>
<protein>
    <submittedName>
        <fullName evidence="1">Uncharacterized protein</fullName>
    </submittedName>
</protein>
<dbReference type="Proteomes" id="UP001651690">
    <property type="component" value="Unassembled WGS sequence"/>
</dbReference>
<gene>
    <name evidence="1" type="ORF">NM203_32680</name>
</gene>
<proteinExistence type="predicted"/>
<dbReference type="RefSeq" id="WP_255065241.1">
    <property type="nucleotide sequence ID" value="NZ_JANDBD010000023.1"/>
</dbReference>
<name>A0ABT1MEC6_9MYCO</name>
<keyword evidence="2" id="KW-1185">Reference proteome</keyword>
<accession>A0ABT1MEC6</accession>
<organism evidence="1 2">
    <name type="scientific">Mycolicibacterium arenosum</name>
    <dbReference type="NCBI Taxonomy" id="2952157"/>
    <lineage>
        <taxon>Bacteria</taxon>
        <taxon>Bacillati</taxon>
        <taxon>Actinomycetota</taxon>
        <taxon>Actinomycetes</taxon>
        <taxon>Mycobacteriales</taxon>
        <taxon>Mycobacteriaceae</taxon>
        <taxon>Mycolicibacterium</taxon>
    </lineage>
</organism>